<organism evidence="2 3">
    <name type="scientific">Geodia barretti</name>
    <name type="common">Barrett's horny sponge</name>
    <dbReference type="NCBI Taxonomy" id="519541"/>
    <lineage>
        <taxon>Eukaryota</taxon>
        <taxon>Metazoa</taxon>
        <taxon>Porifera</taxon>
        <taxon>Demospongiae</taxon>
        <taxon>Heteroscleromorpha</taxon>
        <taxon>Tetractinellida</taxon>
        <taxon>Astrophorina</taxon>
        <taxon>Geodiidae</taxon>
        <taxon>Geodia</taxon>
    </lineage>
</organism>
<gene>
    <name evidence="2" type="ORF">GBAR_LOCUS26041</name>
</gene>
<proteinExistence type="predicted"/>
<name>A0AA35TF33_GEOBA</name>
<dbReference type="EMBL" id="CASHTH010003611">
    <property type="protein sequence ID" value="CAI8047135.1"/>
    <property type="molecule type" value="Genomic_DNA"/>
</dbReference>
<evidence type="ECO:0000313" key="2">
    <source>
        <dbReference type="EMBL" id="CAI8047135.1"/>
    </source>
</evidence>
<reference evidence="2" key="1">
    <citation type="submission" date="2023-03" db="EMBL/GenBank/DDBJ databases">
        <authorList>
            <person name="Steffen K."/>
            <person name="Cardenas P."/>
        </authorList>
    </citation>
    <scope>NUCLEOTIDE SEQUENCE</scope>
</reference>
<dbReference type="Proteomes" id="UP001174909">
    <property type="component" value="Unassembled WGS sequence"/>
</dbReference>
<dbReference type="AlphaFoldDB" id="A0AA35TF33"/>
<dbReference type="Gene3D" id="2.115.10.20">
    <property type="entry name" value="Glycosyl hydrolase domain, family 43"/>
    <property type="match status" value="2"/>
</dbReference>
<comment type="caution">
    <text evidence="2">The sequence shown here is derived from an EMBL/GenBank/DDBJ whole genome shotgun (WGS) entry which is preliminary data.</text>
</comment>
<evidence type="ECO:0000256" key="1">
    <source>
        <dbReference type="SAM" id="MobiDB-lite"/>
    </source>
</evidence>
<dbReference type="InterPro" id="IPR023296">
    <property type="entry name" value="Glyco_hydro_beta-prop_sf"/>
</dbReference>
<protein>
    <recommendedName>
        <fullName evidence="4">Glycosyl hydrolase family 32 N-terminal domain-containing protein</fullName>
    </recommendedName>
</protein>
<dbReference type="SUPFAM" id="SSF75005">
    <property type="entry name" value="Arabinanase/levansucrase/invertase"/>
    <property type="match status" value="2"/>
</dbReference>
<evidence type="ECO:0008006" key="4">
    <source>
        <dbReference type="Google" id="ProtNLM"/>
    </source>
</evidence>
<feature type="region of interest" description="Disordered" evidence="1">
    <location>
        <begin position="427"/>
        <end position="474"/>
    </location>
</feature>
<sequence>MANQTPPTLEDQNFHFWSSVIRGYSFRDVNVEVPIAWSKSYVYVTVDGSDFNGYGLPFYAYLNRDRSEIGCYLTWRKGYEKEKHIFEEIVAPLERLRGELGDDLEPWTNHNGHPRVGFRRATQFQLLHDYENAEYRCAVAWMQDHLDRLGAEVAQSRIEWDEIPSPVIVRGTAEVAHRDPAMHYHDGVFRVFYGLARLIDPPEQGRVMFQLAVIRSTDLIHWSEPRTLTPLDDDLNLTDPGNIVRFGDEWIMTVENYRTPFSPSGGQETTRCWLMRSTDLETWSEPELMLLKGPAVPDAQMGRCICPCLFPDRHDPGKWWCTFKQGGFTVAPAHRLAFGGTDMPRRSLLLQSLNLSWSYDLRHWTWYTRADSEESYCVLTEEDGYVLIDSPDNGVGMKLSPDLLHWHQIGLYTLGTAALAVGAGAAQRRAGDRSAPRARGGQVRDGVPRLHPGGQDRQQRARRRQPGPGVERRPGQLVLAAMSAPHVDLEAIPGPIILAGDQRTAYRDPLLHYHDGIFRLFCSVVSAQPDGHDRFHVGVTESRDLRSWGPLRAVTDPADPRSFCGPGGIVHHDGRWLLCMSSYPRPNIHDARCWTTASADLQSWQEPRPLQLKGPAVPVRDTGRALDPYIFRDKDDPERWWCCYKHGGVLLGRAHGLGFGGTPIPPDALLLQSMQLSFSRDLEHWTPYAQSDGEENYCVLVDQAADEYVLIHSPANGIGIKRSTDLVSWY</sequence>
<evidence type="ECO:0000313" key="3">
    <source>
        <dbReference type="Proteomes" id="UP001174909"/>
    </source>
</evidence>
<accession>A0AA35TF33</accession>
<keyword evidence="3" id="KW-1185">Reference proteome</keyword>